<feature type="domain" description="Aldehyde dehydrogenase" evidence="7">
    <location>
        <begin position="11"/>
        <end position="475"/>
    </location>
</feature>
<dbReference type="InterPro" id="IPR016163">
    <property type="entry name" value="Ald_DH_C"/>
</dbReference>
<dbReference type="InterPro" id="IPR016162">
    <property type="entry name" value="Ald_DH_N"/>
</dbReference>
<dbReference type="PANTHER" id="PTHR11699">
    <property type="entry name" value="ALDEHYDE DEHYDROGENASE-RELATED"/>
    <property type="match status" value="1"/>
</dbReference>
<organism evidence="8 9">
    <name type="scientific">Ketobacter alkanivorans</name>
    <dbReference type="NCBI Taxonomy" id="1917421"/>
    <lineage>
        <taxon>Bacteria</taxon>
        <taxon>Pseudomonadati</taxon>
        <taxon>Pseudomonadota</taxon>
        <taxon>Gammaproteobacteria</taxon>
        <taxon>Pseudomonadales</taxon>
        <taxon>Ketobacteraceae</taxon>
        <taxon>Ketobacter</taxon>
    </lineage>
</organism>
<evidence type="ECO:0000256" key="4">
    <source>
        <dbReference type="PIRSR" id="PIRSR036492-1"/>
    </source>
</evidence>
<dbReference type="FunFam" id="3.40.309.10:FF:000009">
    <property type="entry name" value="Aldehyde dehydrogenase A"/>
    <property type="match status" value="1"/>
</dbReference>
<dbReference type="InterPro" id="IPR015590">
    <property type="entry name" value="Aldehyde_DH_dom"/>
</dbReference>
<evidence type="ECO:0000256" key="2">
    <source>
        <dbReference type="ARBA" id="ARBA00023002"/>
    </source>
</evidence>
<dbReference type="PIRSF" id="PIRSF036492">
    <property type="entry name" value="ALDH"/>
    <property type="match status" value="1"/>
</dbReference>
<dbReference type="KEGG" id="kak:Kalk_07345"/>
<evidence type="ECO:0000259" key="7">
    <source>
        <dbReference type="Pfam" id="PF00171"/>
    </source>
</evidence>
<keyword evidence="9" id="KW-1185">Reference proteome</keyword>
<dbReference type="GO" id="GO:0006081">
    <property type="term" value="P:aldehyde metabolic process"/>
    <property type="evidence" value="ECO:0007669"/>
    <property type="project" value="InterPro"/>
</dbReference>
<evidence type="ECO:0000256" key="3">
    <source>
        <dbReference type="PIRNR" id="PIRNR036492"/>
    </source>
</evidence>
<dbReference type="PROSITE" id="PS00687">
    <property type="entry name" value="ALDEHYDE_DEHYDR_GLU"/>
    <property type="match status" value="1"/>
</dbReference>
<dbReference type="EMBL" id="CP022684">
    <property type="protein sequence ID" value="AUM12236.1"/>
    <property type="molecule type" value="Genomic_DNA"/>
</dbReference>
<dbReference type="Gene3D" id="3.40.309.10">
    <property type="entry name" value="Aldehyde Dehydrogenase, Chain A, domain 2"/>
    <property type="match status" value="1"/>
</dbReference>
<proteinExistence type="inferred from homology"/>
<gene>
    <name evidence="8" type="ORF">Kalk_07345</name>
</gene>
<dbReference type="InterPro" id="IPR016161">
    <property type="entry name" value="Ald_DH/histidinol_DH"/>
</dbReference>
<dbReference type="InterPro" id="IPR029510">
    <property type="entry name" value="Ald_DH_CS_GLU"/>
</dbReference>
<reference evidence="9" key="1">
    <citation type="submission" date="2017-08" db="EMBL/GenBank/DDBJ databases">
        <title>Direct submision.</title>
        <authorList>
            <person name="Kim S.-J."/>
            <person name="Rhee S.-K."/>
        </authorList>
    </citation>
    <scope>NUCLEOTIDE SEQUENCE [LARGE SCALE GENOMIC DNA]</scope>
    <source>
        <strain evidence="9">GI5</strain>
    </source>
</reference>
<comment type="similarity">
    <text evidence="1 3 6">Belongs to the aldehyde dehydrogenase family.</text>
</comment>
<sequence>MNMTAEAQIRSEAKMISCFNPATEAHLGDVAATSPEAVTVCVQRARAAQKQWAQSSFAQRRAVLQHIMDYVLEHADELCEQIAMDSGKTYENAMLGEILPICNKIKWTIKNGEKYLKPEKVGSGILMHKQGRIEYQPLGVVACIIPWNYPLQNILSSLVAPLMAGNAVILKASEMVAWSSAQFQRITDQALRKEGFSPDLVQIINGYGDTGAALVRAGVQKILFIGSVSNGRRIIEGSAEHLTPVVMELGGKDPFIVCGDADLERAVHSALGGSFINLGQNCIASERVIVYESVFDRFVESVTRHTAAMRQGVPDLTGSVDVGAITSPLQIELIDRLVKSALHAGARALTGGAIKVTEQGQFYPPTILIDVTPEMEIATHEVFGPVMLVFKVKGEAEAIALANGTEFGLHSTVMSADSGKAERIASQLEVGATCINDFGLCYLNQNLPFGGVKYSGYGRMNGRDGLRAYTNPKAVMKDRFGWGVPPKLFPVRPGDYDKGRETVRLLFSKSWRQKAISLLCLIKLAVLGGGKRSMVANNGAVKEYEGRGN</sequence>
<evidence type="ECO:0000256" key="1">
    <source>
        <dbReference type="ARBA" id="ARBA00009986"/>
    </source>
</evidence>
<protein>
    <recommendedName>
        <fullName evidence="3">Aldehyde dehydrogenase</fullName>
    </recommendedName>
</protein>
<accession>A0A2K9LIP8</accession>
<keyword evidence="2 3" id="KW-0560">Oxidoreductase</keyword>
<name>A0A2K9LIP8_9GAMM</name>
<dbReference type="Gene3D" id="3.40.605.10">
    <property type="entry name" value="Aldehyde Dehydrogenase, Chain A, domain 1"/>
    <property type="match status" value="1"/>
</dbReference>
<evidence type="ECO:0000256" key="6">
    <source>
        <dbReference type="RuleBase" id="RU003345"/>
    </source>
</evidence>
<dbReference type="SUPFAM" id="SSF53720">
    <property type="entry name" value="ALDH-like"/>
    <property type="match status" value="1"/>
</dbReference>
<dbReference type="Proteomes" id="UP000235116">
    <property type="component" value="Chromosome"/>
</dbReference>
<dbReference type="Pfam" id="PF00171">
    <property type="entry name" value="Aldedh"/>
    <property type="match status" value="1"/>
</dbReference>
<evidence type="ECO:0000256" key="5">
    <source>
        <dbReference type="PROSITE-ProRule" id="PRU10007"/>
    </source>
</evidence>
<dbReference type="GO" id="GO:0016620">
    <property type="term" value="F:oxidoreductase activity, acting on the aldehyde or oxo group of donors, NAD or NADP as acceptor"/>
    <property type="evidence" value="ECO:0007669"/>
    <property type="project" value="InterPro"/>
</dbReference>
<evidence type="ECO:0000313" key="8">
    <source>
        <dbReference type="EMBL" id="AUM12236.1"/>
    </source>
</evidence>
<evidence type="ECO:0000313" key="9">
    <source>
        <dbReference type="Proteomes" id="UP000235116"/>
    </source>
</evidence>
<dbReference type="InterPro" id="IPR012394">
    <property type="entry name" value="Aldehyde_DH_NAD(P)"/>
</dbReference>
<feature type="active site" evidence="4">
    <location>
        <position position="282"/>
    </location>
</feature>
<dbReference type="AlphaFoldDB" id="A0A2K9LIP8"/>
<feature type="active site" evidence="4 5">
    <location>
        <position position="248"/>
    </location>
</feature>